<keyword evidence="2" id="KW-0808">Transferase</keyword>
<dbReference type="Pfam" id="PF05050">
    <property type="entry name" value="Methyltransf_21"/>
    <property type="match status" value="1"/>
</dbReference>
<dbReference type="SUPFAM" id="SSF53335">
    <property type="entry name" value="S-adenosyl-L-methionine-dependent methyltransferases"/>
    <property type="match status" value="1"/>
</dbReference>
<evidence type="ECO:0000313" key="3">
    <source>
        <dbReference type="Proteomes" id="UP000317496"/>
    </source>
</evidence>
<dbReference type="PANTHER" id="PTHR36973:SF4">
    <property type="entry name" value="NODULATION PROTEIN"/>
    <property type="match status" value="1"/>
</dbReference>
<dbReference type="KEGG" id="fer:FNB15_10800"/>
<feature type="domain" description="Methyltransferase FkbM" evidence="1">
    <location>
        <begin position="76"/>
        <end position="248"/>
    </location>
</feature>
<proteinExistence type="predicted"/>
<dbReference type="GO" id="GO:0008171">
    <property type="term" value="F:O-methyltransferase activity"/>
    <property type="evidence" value="ECO:0007669"/>
    <property type="project" value="TreeGrafter"/>
</dbReference>
<dbReference type="PANTHER" id="PTHR36973">
    <property type="entry name" value="SLL1456 PROTEIN-RELATED"/>
    <property type="match status" value="1"/>
</dbReference>
<sequence>MVTSASDTGRPDWRFQPIHPTRATLPMMLRPLKTWIRNTSRALGYDIVPLRDMKDRDFAIHLGQLFRFLQIDCVFDVGANVGQYHDFLRDKVGFLGTIVSFEPVSRNVTILQQRAAEDPRWEIVGHALGSSRSSLPIHVMKSDQFSSFLTPDNSGVPDFDGLNEPEHVETVAVYPLDEVFPVLQQRLGFRRPYLKLDTQGFDLEVVQGAATTLRNVVAMQTEASIINIYEGMPGYMDTIRFLNERGFDISGLYPISRDPGMRLIEFDCVMVNRAIAESAAAPRH</sequence>
<dbReference type="NCBIfam" id="TIGR01444">
    <property type="entry name" value="fkbM_fam"/>
    <property type="match status" value="1"/>
</dbReference>
<reference evidence="2 3" key="1">
    <citation type="submission" date="2019-07" db="EMBL/GenBank/DDBJ databases">
        <title>Genome sequencing for Ferrovibrio sp. K5.</title>
        <authorList>
            <person name="Park S.-J."/>
        </authorList>
    </citation>
    <scope>NUCLEOTIDE SEQUENCE [LARGE SCALE GENOMIC DNA]</scope>
    <source>
        <strain evidence="2 3">K5</strain>
    </source>
</reference>
<dbReference type="Proteomes" id="UP000317496">
    <property type="component" value="Chromosome"/>
</dbReference>
<dbReference type="InterPro" id="IPR053188">
    <property type="entry name" value="FkbM_Methyltransferase"/>
</dbReference>
<organism evidence="2 3">
    <name type="scientific">Ferrovibrio terrae</name>
    <dbReference type="NCBI Taxonomy" id="2594003"/>
    <lineage>
        <taxon>Bacteria</taxon>
        <taxon>Pseudomonadati</taxon>
        <taxon>Pseudomonadota</taxon>
        <taxon>Alphaproteobacteria</taxon>
        <taxon>Rhodospirillales</taxon>
        <taxon>Rhodospirillaceae</taxon>
        <taxon>Ferrovibrio</taxon>
    </lineage>
</organism>
<gene>
    <name evidence="2" type="ORF">FNB15_10800</name>
</gene>
<dbReference type="OrthoDB" id="292760at2"/>
<dbReference type="EMBL" id="CP041636">
    <property type="protein sequence ID" value="QDO97728.1"/>
    <property type="molecule type" value="Genomic_DNA"/>
</dbReference>
<protein>
    <submittedName>
        <fullName evidence="2">FkbM family methyltransferase</fullName>
    </submittedName>
</protein>
<dbReference type="InterPro" id="IPR029063">
    <property type="entry name" value="SAM-dependent_MTases_sf"/>
</dbReference>
<dbReference type="AlphaFoldDB" id="A0A516H1S5"/>
<name>A0A516H1S5_9PROT</name>
<dbReference type="InterPro" id="IPR006342">
    <property type="entry name" value="FkbM_mtfrase"/>
</dbReference>
<dbReference type="Gene3D" id="3.40.50.150">
    <property type="entry name" value="Vaccinia Virus protein VP39"/>
    <property type="match status" value="1"/>
</dbReference>
<accession>A0A516H1S5</accession>
<keyword evidence="3" id="KW-1185">Reference proteome</keyword>
<evidence type="ECO:0000313" key="2">
    <source>
        <dbReference type="EMBL" id="QDO97728.1"/>
    </source>
</evidence>
<dbReference type="GO" id="GO:0032259">
    <property type="term" value="P:methylation"/>
    <property type="evidence" value="ECO:0007669"/>
    <property type="project" value="UniProtKB-KW"/>
</dbReference>
<keyword evidence="2" id="KW-0489">Methyltransferase</keyword>
<evidence type="ECO:0000259" key="1">
    <source>
        <dbReference type="Pfam" id="PF05050"/>
    </source>
</evidence>